<evidence type="ECO:0000256" key="2">
    <source>
        <dbReference type="SAM" id="MobiDB-lite"/>
    </source>
</evidence>
<dbReference type="SUPFAM" id="SSF55816">
    <property type="entry name" value="5'-nucleotidase (syn. UDP-sugar hydrolase), C-terminal domain"/>
    <property type="match status" value="1"/>
</dbReference>
<sequence length="1395" mass="143852">MTAPQQTSASPQSEPPAAPTRRRTAFGALAATLGVVLATGLISPIAPTAQAAVVDSPITASSETARLELSPIGSYDTGVFDQSAAEIVTYHAASQRLFVVNAAAGAIDVLSIEDPANPVKLTSLAAEGVVTDGGVTLPAGTAANSVAVRADGLGAAAIESPTKTDAGWLVFFDANSNNPATAVLGAVEVGALPDMVSFSPDGTTAVVANEGEPSEDFSIDPEGSVSVVALPATVSAPVQSAVATANFHAFEAGGTKTLHDDVRVFGPTPHGDDLPVSRNLEPEYVAIDADSALGYVALQEANAVAVVDLATAEITEIWPLGFQDHGLEGNGIDASDRDPEDASTINIQTYEGLKGMYMPDGINAYTATDAGTGADETYLVTANEGDAREWGDYVEGTRAKSLEKDDFLPVCETSPLFDKLGDGDMGRLNVSGENGLNEAGTCYEELYSFGSRSFSIWDTDGTQLFDSGDDFEQITAAANPEWFNSNHSESNLEGRSEDKGPEPENMAIGEVDGRTYAFIGLERVGGVMVYDISDPTAAVFSTYINNRNFDISMEQSVKDETDEKDLPLAGDLGPEGLAFISATDSPTGTPMLAVGNEVSGTTSIFSIASVIPPTVDIQVLGINDFHGRIEENKNNQEAGAAILAGAVAQLTRENKNTAFVSAGDNIGASTFTSFSQQDEPTIDALLAAGLDASVVGNHEFDMGWNDLDGRVTDSFGDPRYALGANVYDKGTKNPALQEYWITEMDGVNVGFIGTVTEQTASMVSPDGIADIDFGDQLEAANRVATQLSDGDADNGEADVIVLLTHEGSAKTDPASAVDARASSAEFCATIENEDTLFGELVRDAHPSINAILSAHTHSTYDCSFAVDAQAVERAVLQGGQYGMNLDQVTFTVDTSDNSVTAVDGNVLKLHDGTTGNYPADPDVAALVADAASAATVVGSQEVGAISADIARADGGVDRGSESSLSNLLADIQLWATSNDTYGGEKKAEIGIMNPGGVRADLIYGENGTVTYKDVASVQPFANTLVTVGLTGAQLKSVLEEQWQPDGSSRAKLHLGLSEGFSYVYDEAAARGERIIEMSLNGATVDSDRVYTVVTNSFIAAGGDNFTTFRSGIDTTDTGQADLAATVAYFEAFDVVEPAEIGRATLADVDPGTDPAPATVTLGSTTVTAGQPITVTVDGLDAGQQITATLNSTPVDLGTFTANSSGNAFFSVTIPANTAAGAHTLVISANGLTSISAALTVVAVVPDTDTDTDTDTEIGTGTDWADVTLGAGVIRAGQPLAVTVDGLTAGQQVTATLNSIPVHLGDFTANAAGVAKFTVTIPLDTAVGAHHIVISTTGRADIRIPVTITASAVGSTTELTTAGFELAPSALAAGLLLLLGGALLIARRRRGAATAT</sequence>
<dbReference type="InterPro" id="IPR004843">
    <property type="entry name" value="Calcineurin-like_PHP"/>
</dbReference>
<dbReference type="Gene3D" id="3.60.21.10">
    <property type="match status" value="1"/>
</dbReference>
<dbReference type="InterPro" id="IPR015943">
    <property type="entry name" value="WD40/YVTN_repeat-like_dom_sf"/>
</dbReference>
<dbReference type="Pfam" id="PF02872">
    <property type="entry name" value="5_nucleotid_C"/>
    <property type="match status" value="1"/>
</dbReference>
<keyword evidence="3" id="KW-0812">Transmembrane</keyword>
<evidence type="ECO:0000259" key="5">
    <source>
        <dbReference type="Pfam" id="PF02872"/>
    </source>
</evidence>
<dbReference type="PANTHER" id="PTHR46928">
    <property type="entry name" value="MESENCHYME-SPECIFIC CELL SURFACE GLYCOPROTEIN"/>
    <property type="match status" value="1"/>
</dbReference>
<proteinExistence type="predicted"/>
<evidence type="ECO:0000313" key="8">
    <source>
        <dbReference type="Proteomes" id="UP000272015"/>
    </source>
</evidence>
<dbReference type="OrthoDB" id="1016457at2"/>
<reference evidence="7 8" key="1">
    <citation type="submission" date="2018-09" db="EMBL/GenBank/DDBJ databases">
        <title>Novel species of Cryobacterium.</title>
        <authorList>
            <person name="Liu Q."/>
            <person name="Xin Y.-H."/>
        </authorList>
    </citation>
    <scope>NUCLEOTIDE SEQUENCE [LARGE SCALE GENOMIC DNA]</scope>
    <source>
        <strain evidence="7 8">Hh39</strain>
    </source>
</reference>
<dbReference type="InterPro" id="IPR006179">
    <property type="entry name" value="5_nucleotidase/apyrase"/>
</dbReference>
<feature type="domain" description="Calcineurin-like phosphoesterase" evidence="4">
    <location>
        <begin position="619"/>
        <end position="858"/>
    </location>
</feature>
<dbReference type="Gene3D" id="3.90.780.10">
    <property type="entry name" value="5'-Nucleotidase, C-terminal domain"/>
    <property type="match status" value="1"/>
</dbReference>
<dbReference type="Proteomes" id="UP000272015">
    <property type="component" value="Unassembled WGS sequence"/>
</dbReference>
<dbReference type="InterPro" id="IPR055188">
    <property type="entry name" value="Choice_anch_I"/>
</dbReference>
<comment type="caution">
    <text evidence="7">The sequence shown here is derived from an EMBL/GenBank/DDBJ whole genome shotgun (WGS) entry which is preliminary data.</text>
</comment>
<feature type="domain" description="Choice-of-anchor I" evidence="6">
    <location>
        <begin position="83"/>
        <end position="607"/>
    </location>
</feature>
<evidence type="ECO:0000256" key="3">
    <source>
        <dbReference type="SAM" id="Phobius"/>
    </source>
</evidence>
<dbReference type="NCBIfam" id="NF038117">
    <property type="entry name" value="choice_anch_I"/>
    <property type="match status" value="1"/>
</dbReference>
<feature type="domain" description="5'-Nucleotidase C-terminal" evidence="5">
    <location>
        <begin position="954"/>
        <end position="1108"/>
    </location>
</feature>
<dbReference type="InterPro" id="IPR006311">
    <property type="entry name" value="TAT_signal"/>
</dbReference>
<name>A0A3A5MCS1_9MICO</name>
<keyword evidence="3" id="KW-1133">Transmembrane helix</keyword>
<keyword evidence="3" id="KW-0472">Membrane</keyword>
<dbReference type="InterPro" id="IPR052956">
    <property type="entry name" value="Mesenchyme-surface_protein"/>
</dbReference>
<dbReference type="PANTHER" id="PTHR46928:SF1">
    <property type="entry name" value="MESENCHYME-SPECIFIC CELL SURFACE GLYCOPROTEIN"/>
    <property type="match status" value="1"/>
</dbReference>
<dbReference type="GO" id="GO:0016787">
    <property type="term" value="F:hydrolase activity"/>
    <property type="evidence" value="ECO:0007669"/>
    <property type="project" value="InterPro"/>
</dbReference>
<dbReference type="SUPFAM" id="SSF56300">
    <property type="entry name" value="Metallo-dependent phosphatases"/>
    <property type="match status" value="1"/>
</dbReference>
<dbReference type="InterPro" id="IPR029052">
    <property type="entry name" value="Metallo-depent_PP-like"/>
</dbReference>
<protein>
    <submittedName>
        <fullName evidence="7">Bifunctional metallophosphatase/5'-nucleotidase</fullName>
    </submittedName>
</protein>
<dbReference type="SUPFAM" id="SSF50969">
    <property type="entry name" value="YVTN repeat-like/Quinoprotein amine dehydrogenase"/>
    <property type="match status" value="1"/>
</dbReference>
<feature type="compositionally biased region" description="Low complexity" evidence="2">
    <location>
        <begin position="1"/>
        <end position="12"/>
    </location>
</feature>
<dbReference type="Pfam" id="PF00149">
    <property type="entry name" value="Metallophos"/>
    <property type="match status" value="1"/>
</dbReference>
<keyword evidence="8" id="KW-1185">Reference proteome</keyword>
<dbReference type="InterPro" id="IPR036907">
    <property type="entry name" value="5'-Nucleotdase_C_sf"/>
</dbReference>
<dbReference type="PROSITE" id="PS51318">
    <property type="entry name" value="TAT"/>
    <property type="match status" value="1"/>
</dbReference>
<feature type="compositionally biased region" description="Basic and acidic residues" evidence="2">
    <location>
        <begin position="490"/>
        <end position="502"/>
    </location>
</feature>
<dbReference type="EMBL" id="QZVS01000086">
    <property type="protein sequence ID" value="RJT87930.1"/>
    <property type="molecule type" value="Genomic_DNA"/>
</dbReference>
<feature type="region of interest" description="Disordered" evidence="2">
    <location>
        <begin position="482"/>
        <end position="505"/>
    </location>
</feature>
<feature type="region of interest" description="Disordered" evidence="2">
    <location>
        <begin position="1"/>
        <end position="21"/>
    </location>
</feature>
<organism evidence="7 8">
    <name type="scientific">Cryobacterium melibiosiphilum</name>
    <dbReference type="NCBI Taxonomy" id="995039"/>
    <lineage>
        <taxon>Bacteria</taxon>
        <taxon>Bacillati</taxon>
        <taxon>Actinomycetota</taxon>
        <taxon>Actinomycetes</taxon>
        <taxon>Micrococcales</taxon>
        <taxon>Microbacteriaceae</taxon>
        <taxon>Cryobacterium</taxon>
    </lineage>
</organism>
<dbReference type="GO" id="GO:0009166">
    <property type="term" value="P:nucleotide catabolic process"/>
    <property type="evidence" value="ECO:0007669"/>
    <property type="project" value="InterPro"/>
</dbReference>
<dbReference type="PRINTS" id="PR01607">
    <property type="entry name" value="APYRASEFAMLY"/>
</dbReference>
<dbReference type="Pfam" id="PF22494">
    <property type="entry name" value="choice_anch_I"/>
    <property type="match status" value="1"/>
</dbReference>
<evidence type="ECO:0000256" key="1">
    <source>
        <dbReference type="ARBA" id="ARBA00022729"/>
    </source>
</evidence>
<evidence type="ECO:0000313" key="7">
    <source>
        <dbReference type="EMBL" id="RJT87930.1"/>
    </source>
</evidence>
<feature type="transmembrane region" description="Helical" evidence="3">
    <location>
        <begin position="1365"/>
        <end position="1385"/>
    </location>
</feature>
<evidence type="ECO:0000259" key="6">
    <source>
        <dbReference type="Pfam" id="PF22494"/>
    </source>
</evidence>
<keyword evidence="1" id="KW-0732">Signal</keyword>
<gene>
    <name evidence="7" type="ORF">D6T64_12595</name>
</gene>
<dbReference type="Gene3D" id="2.130.10.10">
    <property type="entry name" value="YVTN repeat-like/Quinoprotein amine dehydrogenase"/>
    <property type="match status" value="1"/>
</dbReference>
<dbReference type="RefSeq" id="WP_119975025.1">
    <property type="nucleotide sequence ID" value="NZ_JBHSQA010000006.1"/>
</dbReference>
<evidence type="ECO:0000259" key="4">
    <source>
        <dbReference type="Pfam" id="PF00149"/>
    </source>
</evidence>
<dbReference type="InterPro" id="IPR011044">
    <property type="entry name" value="Quino_amine_DH_bsu"/>
</dbReference>
<accession>A0A3A5MCS1</accession>
<dbReference type="InterPro" id="IPR008334">
    <property type="entry name" value="5'-Nucleotdase_C"/>
</dbReference>